<feature type="binding site" evidence="6">
    <location>
        <begin position="21"/>
        <end position="23"/>
    </location>
    <ligand>
        <name>ATP</name>
        <dbReference type="ChEBI" id="CHEBI:30616"/>
    </ligand>
</feature>
<dbReference type="NCBIfam" id="TIGR00904">
    <property type="entry name" value="mreB"/>
    <property type="match status" value="1"/>
</dbReference>
<feature type="binding site" evidence="6">
    <location>
        <begin position="167"/>
        <end position="169"/>
    </location>
    <ligand>
        <name>ATP</name>
        <dbReference type="ChEBI" id="CHEBI:30616"/>
    </ligand>
</feature>
<gene>
    <name evidence="6" type="primary">mreB</name>
    <name evidence="7" type="ORF">CO137_02420</name>
</gene>
<dbReference type="AlphaFoldDB" id="A0A2M7Z6K0"/>
<keyword evidence="1 6" id="KW-0963">Cytoplasm</keyword>
<dbReference type="PRINTS" id="PR01652">
    <property type="entry name" value="SHAPEPROTEIN"/>
</dbReference>
<dbReference type="HAMAP" id="MF_02207">
    <property type="entry name" value="MreB"/>
    <property type="match status" value="1"/>
</dbReference>
<dbReference type="GO" id="GO:0008360">
    <property type="term" value="P:regulation of cell shape"/>
    <property type="evidence" value="ECO:0007669"/>
    <property type="project" value="UniProtKB-UniRule"/>
</dbReference>
<organism evidence="7 8">
    <name type="scientific">Candidatus Magasanikbacteria bacterium CG_4_9_14_3_um_filter_32_9</name>
    <dbReference type="NCBI Taxonomy" id="1974644"/>
    <lineage>
        <taxon>Bacteria</taxon>
        <taxon>Candidatus Magasanikiibacteriota</taxon>
    </lineage>
</organism>
<comment type="caution">
    <text evidence="7">The sequence shown here is derived from an EMBL/GenBank/DDBJ whole genome shotgun (WGS) entry which is preliminary data.</text>
</comment>
<comment type="similarity">
    <text evidence="5 6">Belongs to the FtsA/MreB family.</text>
</comment>
<feature type="binding site" evidence="6">
    <location>
        <begin position="215"/>
        <end position="218"/>
    </location>
    <ligand>
        <name>ATP</name>
        <dbReference type="ChEBI" id="CHEBI:30616"/>
    </ligand>
</feature>
<dbReference type="Gene3D" id="3.30.420.40">
    <property type="match status" value="3"/>
</dbReference>
<dbReference type="Pfam" id="PF06723">
    <property type="entry name" value="MreB_Mbl"/>
    <property type="match status" value="1"/>
</dbReference>
<dbReference type="PANTHER" id="PTHR42749:SF1">
    <property type="entry name" value="CELL SHAPE-DETERMINING PROTEIN MREB"/>
    <property type="match status" value="1"/>
</dbReference>
<keyword evidence="4 6" id="KW-0133">Cell shape</keyword>
<evidence type="ECO:0000313" key="7">
    <source>
        <dbReference type="EMBL" id="PJA89774.1"/>
    </source>
</evidence>
<evidence type="ECO:0000256" key="4">
    <source>
        <dbReference type="ARBA" id="ARBA00022960"/>
    </source>
</evidence>
<dbReference type="EMBL" id="PFVJ01000051">
    <property type="protein sequence ID" value="PJA89774.1"/>
    <property type="molecule type" value="Genomic_DNA"/>
</dbReference>
<dbReference type="GO" id="GO:0000902">
    <property type="term" value="P:cell morphogenesis"/>
    <property type="evidence" value="ECO:0007669"/>
    <property type="project" value="InterPro"/>
</dbReference>
<comment type="function">
    <text evidence="6">Forms membrane-associated dynamic filaments that are essential for cell shape determination. Acts by regulating cell wall synthesis and cell elongation, and thus cell shape. A feedback loop between cell geometry and MreB localization may maintain elongated cell shape by targeting cell wall growth to regions of negative cell wall curvature.</text>
</comment>
<reference evidence="8" key="1">
    <citation type="submission" date="2017-09" db="EMBL/GenBank/DDBJ databases">
        <title>Depth-based differentiation of microbial function through sediment-hosted aquifers and enrichment of novel symbionts in the deep terrestrial subsurface.</title>
        <authorList>
            <person name="Probst A.J."/>
            <person name="Ladd B."/>
            <person name="Jarett J.K."/>
            <person name="Geller-Mcgrath D.E."/>
            <person name="Sieber C.M.K."/>
            <person name="Emerson J.B."/>
            <person name="Anantharaman K."/>
            <person name="Thomas B.C."/>
            <person name="Malmstrom R."/>
            <person name="Stieglmeier M."/>
            <person name="Klingl A."/>
            <person name="Woyke T."/>
            <person name="Ryan C.M."/>
            <person name="Banfield J.F."/>
        </authorList>
    </citation>
    <scope>NUCLEOTIDE SEQUENCE [LARGE SCALE GENOMIC DNA]</scope>
</reference>
<sequence length="354" mass="38862">MFLKSFFNKFSPRDIGIDLGTANTLVYIKDKGIVINEPSVVAINTRTEQILAVGDEAKRMLGKTPSHIVVTKPLSNGIISDYEVAEKMIRYFIDKVYEDGFFIMARPRVVVCIPLEATEVEMKAVEDAVISSGAKEVFVVQEPMAAAIGSRMLIQEPIGNMIVDIGGGTTDVAIISLSGIVSWKSTHIAGDEMNRNIMQYAREVFNLFVGESHSEHIKIKVGSASELVEPIEFPMRGRDVMTGLPKEIMINDEHVREALGRSVDAIITQIKTTLETTPPELTGDIHERGIMLSGGGSLLRGLDKVISRATNISVRIVDDPLTAVVRGIGMLLEDDKLLKEVTLPSARDDKKRSK</sequence>
<evidence type="ECO:0000256" key="5">
    <source>
        <dbReference type="ARBA" id="ARBA00023458"/>
    </source>
</evidence>
<dbReference type="GO" id="GO:0005737">
    <property type="term" value="C:cytoplasm"/>
    <property type="evidence" value="ECO:0007669"/>
    <property type="project" value="UniProtKB-SubCell"/>
</dbReference>
<protein>
    <recommendedName>
        <fullName evidence="6">Cell shape-determining protein MreB</fullName>
    </recommendedName>
</protein>
<dbReference type="InterPro" id="IPR043129">
    <property type="entry name" value="ATPase_NBD"/>
</dbReference>
<evidence type="ECO:0000256" key="2">
    <source>
        <dbReference type="ARBA" id="ARBA00022741"/>
    </source>
</evidence>
<proteinExistence type="inferred from homology"/>
<evidence type="ECO:0000313" key="8">
    <source>
        <dbReference type="Proteomes" id="UP000230843"/>
    </source>
</evidence>
<accession>A0A2M7Z6K0</accession>
<evidence type="ECO:0000256" key="1">
    <source>
        <dbReference type="ARBA" id="ARBA00022490"/>
    </source>
</evidence>
<dbReference type="NCBIfam" id="NF010539">
    <property type="entry name" value="PRK13927.1"/>
    <property type="match status" value="1"/>
</dbReference>
<feature type="binding site" evidence="6">
    <location>
        <begin position="295"/>
        <end position="298"/>
    </location>
    <ligand>
        <name>ATP</name>
        <dbReference type="ChEBI" id="CHEBI:30616"/>
    </ligand>
</feature>
<comment type="subcellular location">
    <subcellularLocation>
        <location evidence="6">Cytoplasm</location>
    </subcellularLocation>
    <text evidence="6">Membrane-associated.</text>
</comment>
<name>A0A2M7Z6K0_9BACT</name>
<dbReference type="InterPro" id="IPR004753">
    <property type="entry name" value="MreB"/>
</dbReference>
<keyword evidence="3 6" id="KW-0067">ATP-binding</keyword>
<comment type="subunit">
    <text evidence="6">Forms polymers.</text>
</comment>
<evidence type="ECO:0000256" key="3">
    <source>
        <dbReference type="ARBA" id="ARBA00022840"/>
    </source>
</evidence>
<dbReference type="InterPro" id="IPR056546">
    <property type="entry name" value="MreB_MamK-like"/>
</dbReference>
<dbReference type="CDD" id="cd10225">
    <property type="entry name" value="ASKHA_NBD_MreB-like"/>
    <property type="match status" value="1"/>
</dbReference>
<dbReference type="GO" id="GO:0005524">
    <property type="term" value="F:ATP binding"/>
    <property type="evidence" value="ECO:0007669"/>
    <property type="project" value="UniProtKB-KW"/>
</dbReference>
<evidence type="ECO:0000256" key="6">
    <source>
        <dbReference type="HAMAP-Rule" id="MF_02207"/>
    </source>
</evidence>
<dbReference type="PANTHER" id="PTHR42749">
    <property type="entry name" value="CELL SHAPE-DETERMINING PROTEIN MREB"/>
    <property type="match status" value="1"/>
</dbReference>
<dbReference type="Proteomes" id="UP000230843">
    <property type="component" value="Unassembled WGS sequence"/>
</dbReference>
<keyword evidence="2 6" id="KW-0547">Nucleotide-binding</keyword>
<dbReference type="SUPFAM" id="SSF53067">
    <property type="entry name" value="Actin-like ATPase domain"/>
    <property type="match status" value="2"/>
</dbReference>